<dbReference type="EMBL" id="KQ474079">
    <property type="protein sequence ID" value="KPV74866.1"/>
    <property type="molecule type" value="Genomic_DNA"/>
</dbReference>
<dbReference type="Pfam" id="PF12825">
    <property type="entry name" value="DUF3818"/>
    <property type="match status" value="1"/>
</dbReference>
<dbReference type="InterPro" id="IPR047168">
    <property type="entry name" value="LEC1-like"/>
</dbReference>
<evidence type="ECO:0000313" key="4">
    <source>
        <dbReference type="EMBL" id="KPV74866.1"/>
    </source>
</evidence>
<reference evidence="4 5" key="1">
    <citation type="journal article" date="2015" name="Front. Microbiol.">
        <title>Genome sequence of the plant growth promoting endophytic yeast Rhodotorula graminis WP1.</title>
        <authorList>
            <person name="Firrincieli A."/>
            <person name="Otillar R."/>
            <person name="Salamov A."/>
            <person name="Schmutz J."/>
            <person name="Khan Z."/>
            <person name="Redman R.S."/>
            <person name="Fleck N.D."/>
            <person name="Lindquist E."/>
            <person name="Grigoriev I.V."/>
            <person name="Doty S.L."/>
        </authorList>
    </citation>
    <scope>NUCLEOTIDE SEQUENCE [LARGE SCALE GENOMIC DNA]</scope>
    <source>
        <strain evidence="4 5">WP1</strain>
    </source>
</reference>
<feature type="region of interest" description="Disordered" evidence="1">
    <location>
        <begin position="727"/>
        <end position="771"/>
    </location>
</feature>
<feature type="region of interest" description="Disordered" evidence="1">
    <location>
        <begin position="1579"/>
        <end position="1599"/>
    </location>
</feature>
<feature type="compositionally biased region" description="Low complexity" evidence="1">
    <location>
        <begin position="786"/>
        <end position="802"/>
    </location>
</feature>
<feature type="region of interest" description="Disordered" evidence="1">
    <location>
        <begin position="480"/>
        <end position="541"/>
    </location>
</feature>
<dbReference type="OMA" id="QWAWTAS"/>
<feature type="compositionally biased region" description="Basic and acidic residues" evidence="1">
    <location>
        <begin position="201"/>
        <end position="211"/>
    </location>
</feature>
<feature type="compositionally biased region" description="Low complexity" evidence="1">
    <location>
        <begin position="1052"/>
        <end position="1066"/>
    </location>
</feature>
<dbReference type="Proteomes" id="UP000053890">
    <property type="component" value="Unassembled WGS sequence"/>
</dbReference>
<feature type="region of interest" description="Disordered" evidence="1">
    <location>
        <begin position="786"/>
        <end position="857"/>
    </location>
</feature>
<dbReference type="PANTHER" id="PTHR47185">
    <property type="entry name" value="PX DOMAIN-CONTAINING PROTEIN YPR097W"/>
    <property type="match status" value="1"/>
</dbReference>
<evidence type="ECO:0000259" key="2">
    <source>
        <dbReference type="Pfam" id="PF12825"/>
    </source>
</evidence>
<feature type="region of interest" description="Disordered" evidence="1">
    <location>
        <begin position="413"/>
        <end position="460"/>
    </location>
</feature>
<dbReference type="GeneID" id="28974848"/>
<accession>A0A194S616</accession>
<feature type="compositionally biased region" description="Polar residues" evidence="1">
    <location>
        <begin position="502"/>
        <end position="515"/>
    </location>
</feature>
<dbReference type="InterPro" id="IPR024555">
    <property type="entry name" value="PX-associated"/>
</dbReference>
<protein>
    <recommendedName>
        <fullName evidence="6">Proteophosphoglycan ppg4</fullName>
    </recommendedName>
</protein>
<dbReference type="PANTHER" id="PTHR47185:SF1">
    <property type="entry name" value="PX DOMAIN-CONTAINING PROTEIN YPR097W"/>
    <property type="match status" value="1"/>
</dbReference>
<evidence type="ECO:0000259" key="3">
    <source>
        <dbReference type="Pfam" id="PF12828"/>
    </source>
</evidence>
<feature type="compositionally biased region" description="Polar residues" evidence="1">
    <location>
        <begin position="1023"/>
        <end position="1042"/>
    </location>
</feature>
<dbReference type="Pfam" id="PF12828">
    <property type="entry name" value="PXB"/>
    <property type="match status" value="1"/>
</dbReference>
<feature type="compositionally biased region" description="Low complexity" evidence="1">
    <location>
        <begin position="727"/>
        <end position="744"/>
    </location>
</feature>
<feature type="region of interest" description="Disordered" evidence="1">
    <location>
        <begin position="1"/>
        <end position="271"/>
    </location>
</feature>
<dbReference type="OrthoDB" id="71672at2759"/>
<feature type="compositionally biased region" description="Basic and acidic residues" evidence="1">
    <location>
        <begin position="516"/>
        <end position="529"/>
    </location>
</feature>
<gene>
    <name evidence="4" type="ORF">RHOBADRAFT_44387</name>
</gene>
<feature type="compositionally biased region" description="Polar residues" evidence="1">
    <location>
        <begin position="661"/>
        <end position="675"/>
    </location>
</feature>
<feature type="compositionally biased region" description="Basic and acidic residues" evidence="1">
    <location>
        <begin position="1584"/>
        <end position="1599"/>
    </location>
</feature>
<name>A0A194S616_RHOGW</name>
<feature type="compositionally biased region" description="Basic residues" evidence="1">
    <location>
        <begin position="160"/>
        <end position="172"/>
    </location>
</feature>
<feature type="compositionally biased region" description="Low complexity" evidence="1">
    <location>
        <begin position="480"/>
        <end position="489"/>
    </location>
</feature>
<keyword evidence="5" id="KW-1185">Reference proteome</keyword>
<feature type="domain" description="PX-associated" evidence="3">
    <location>
        <begin position="271"/>
        <end position="374"/>
    </location>
</feature>
<feature type="compositionally biased region" description="Low complexity" evidence="1">
    <location>
        <begin position="1009"/>
        <end position="1022"/>
    </location>
</feature>
<dbReference type="GO" id="GO:0035091">
    <property type="term" value="F:phosphatidylinositol binding"/>
    <property type="evidence" value="ECO:0007669"/>
    <property type="project" value="TreeGrafter"/>
</dbReference>
<dbReference type="RefSeq" id="XP_018270915.1">
    <property type="nucleotide sequence ID" value="XM_018414400.1"/>
</dbReference>
<organism evidence="4 5">
    <name type="scientific">Rhodotorula graminis (strain WP1)</name>
    <dbReference type="NCBI Taxonomy" id="578459"/>
    <lineage>
        <taxon>Eukaryota</taxon>
        <taxon>Fungi</taxon>
        <taxon>Dikarya</taxon>
        <taxon>Basidiomycota</taxon>
        <taxon>Pucciniomycotina</taxon>
        <taxon>Microbotryomycetes</taxon>
        <taxon>Sporidiobolales</taxon>
        <taxon>Sporidiobolaceae</taxon>
        <taxon>Rhodotorula</taxon>
    </lineage>
</organism>
<feature type="region of interest" description="Disordered" evidence="1">
    <location>
        <begin position="566"/>
        <end position="625"/>
    </location>
</feature>
<dbReference type="STRING" id="578459.A0A194S616"/>
<feature type="compositionally biased region" description="Low complexity" evidence="1">
    <location>
        <begin position="96"/>
        <end position="109"/>
    </location>
</feature>
<feature type="region of interest" description="Disordered" evidence="1">
    <location>
        <begin position="644"/>
        <end position="711"/>
    </location>
</feature>
<evidence type="ECO:0000256" key="1">
    <source>
        <dbReference type="SAM" id="MobiDB-lite"/>
    </source>
</evidence>
<sequence>MRPFLSPALPTSAEQPSFADEVEQDLRRRESSEAPAHLNGDTLSAPSVIFPPSAQPPPRDGAAAGESRVAVGMEPEFSSSSGDGAPRTRSILFPASSSSTRPVSQVSGSTVLPYDDDRRSPARPTPHPLSAPPRASNGHDLAGEASRMTRPQSQSSLRYRAAHPSRMGKRASTRSLVGEPRDDYVRASDPGAPRRLRRERSRSLGDDESGRGPRLRTLSGPGKVSGAVLEDEDGLDDADATGEIDFDGREDGENGFGARDGQGQERENGDLSSEEAWYFLRSLVGQEIQREEDLLWKLKDLDGTSGVEDGESIDPAEVPILRYLIRHFLLTLPLVRDTVSDGDVPAFWVDGLHPIIRSLHDADLSKPVDRGYQGVASRLYGSSCRNALERFVTAGLKLSSASYDAPTNLATPTAPAMLPQTSATSSQRYNFQPLVPPPFPESPTDSSSPNGVKAARPLSAARSPSWSRRFSISRIFGGAAAGPAGTSSPPRLPPPVLASPLVMTSASSSSETENGADSRHGSTGSRRESAGPARPDSAVLPSMPFLGAATAVVPVAAAGQSASRRSSAAAEELEELSLQPTRSQAASTHDAESFVTAGEGRASRASHSVHDHDDGTLRIPPSAPASTYATPALTAGLATSPAFFAESGDNGEAVDGDGLGPSSSQATTPKQQQSRFLEGDEATRPASTSTTTTPAEPYVVDESSQATPSLAPPIPSVVLPYQASSTSAPKAAASSTPSRTTTTPLRPVKSPERQSTLEPAPDARASTPAKLNHKFSFGGLLKGIRRSSASGGASGSDSASPRASHDVVASRRLPLGPSTPQERGDVVAHSGLPAQFVPPVLPPSSGDGTPGSAAEYEPSLPALPPVLVPKGGAAWPFDAAVPFLQGPEFEHLKWGGFEADVVGCRKSLFSHSFIIRVRRPGRLDEFVLRTEAQFLKFSRNMPKHFPEAHLRRIPAGAPKNDTVIRPRPSLVGMPSATSLQSGAGTELGPRSHSRLVNGLRAAAADPHGSPSTTMSRPPTRSSVGSTFTRSLRAQSVHAQSESKTVRQRRSRAASLSASALQRPQSAVGSYRSYPTSFGSRAIIPAEIGKKMPPHDPRRRALRAWLRDVLSVRGVGHHKETAAFLLAGSIVPRDADVMDIAKREAIDDARRNARSNDAYSSVDRVRATRESFSAVEEEVIHGEGLGEISEALKTKRSIDELPLKYQQVLEGLRFDFAATIYDALVGSETSNMTFAKLKALHSTFPWFIVKQALRLKGSNFMARRLQDILLSRPLGGKSLLQKILAITLDDDPVRLAKEMDRLQVRIGSAVMVEKLNLFVHDSREKKAIIRRYAEENKIELVLCIVRGADEPRLPGFELDRITAASKAYRKWAKTNPSPVAKLQVRDSDIRLVLDLQAYLRLASRDRDATVLRQLLAQEDFASAVEVLAHPLIALIKRVYKVGHGAQALTDLQTFLDQLIIIVEALRSRIQDPQKSVRVIARLLQRHQQNLYSFVRAVHRGETVIEEFLQWAWTASVFLRRGLAQPIDLDQLVPPEGEGEEDKAYLLEELEDLVSFHRAKRLDAFQAACRRAAGDVDADDPILVEGDGKGRSQVEPCVEPRPRAPRLSEVPLYAAAFKDQLKSVFAV</sequence>
<proteinExistence type="predicted"/>
<feature type="region of interest" description="Disordered" evidence="1">
    <location>
        <begin position="957"/>
        <end position="1071"/>
    </location>
</feature>
<dbReference type="InterPro" id="IPR024554">
    <property type="entry name" value="LEC1-like_C"/>
</dbReference>
<feature type="compositionally biased region" description="Acidic residues" evidence="1">
    <location>
        <begin position="229"/>
        <end position="245"/>
    </location>
</feature>
<feature type="domain" description="PX" evidence="2">
    <location>
        <begin position="1183"/>
        <end position="1518"/>
    </location>
</feature>
<feature type="compositionally biased region" description="Low complexity" evidence="1">
    <location>
        <begin position="684"/>
        <end position="697"/>
    </location>
</feature>
<evidence type="ECO:0008006" key="6">
    <source>
        <dbReference type="Google" id="ProtNLM"/>
    </source>
</evidence>
<evidence type="ECO:0000313" key="5">
    <source>
        <dbReference type="Proteomes" id="UP000053890"/>
    </source>
</evidence>